<protein>
    <submittedName>
        <fullName evidence="2">Uncharacterized protein</fullName>
    </submittedName>
</protein>
<keyword evidence="3" id="KW-1185">Reference proteome</keyword>
<dbReference type="Proteomes" id="UP000499080">
    <property type="component" value="Unassembled WGS sequence"/>
</dbReference>
<accession>A0A4Y2B175</accession>
<sequence>MASWHFNHSIVVFIFRQIIYCRSTPLESIQYQSLDPYSPTRFPSSTSPFPLPPTPFPSSPTPFPSSAYSDFLGVLRTASSTPISTTLVILPFMEMARWLIGQVGSTFRATSFQL</sequence>
<gene>
    <name evidence="2" type="ORF">AVEN_151416_1</name>
</gene>
<reference evidence="2 3" key="1">
    <citation type="journal article" date="2019" name="Sci. Rep.">
        <title>Orb-weaving spider Araneus ventricosus genome elucidates the spidroin gene catalogue.</title>
        <authorList>
            <person name="Kono N."/>
            <person name="Nakamura H."/>
            <person name="Ohtoshi R."/>
            <person name="Moran D.A.P."/>
            <person name="Shinohara A."/>
            <person name="Yoshida Y."/>
            <person name="Fujiwara M."/>
            <person name="Mori M."/>
            <person name="Tomita M."/>
            <person name="Arakawa K."/>
        </authorList>
    </citation>
    <scope>NUCLEOTIDE SEQUENCE [LARGE SCALE GENOMIC DNA]</scope>
</reference>
<proteinExistence type="predicted"/>
<comment type="caution">
    <text evidence="2">The sequence shown here is derived from an EMBL/GenBank/DDBJ whole genome shotgun (WGS) entry which is preliminary data.</text>
</comment>
<evidence type="ECO:0000256" key="1">
    <source>
        <dbReference type="SAM" id="SignalP"/>
    </source>
</evidence>
<evidence type="ECO:0000313" key="2">
    <source>
        <dbReference type="EMBL" id="GBL85587.1"/>
    </source>
</evidence>
<evidence type="ECO:0000313" key="3">
    <source>
        <dbReference type="Proteomes" id="UP000499080"/>
    </source>
</evidence>
<keyword evidence="1" id="KW-0732">Signal</keyword>
<feature type="signal peptide" evidence="1">
    <location>
        <begin position="1"/>
        <end position="23"/>
    </location>
</feature>
<name>A0A4Y2B175_ARAVE</name>
<feature type="chain" id="PRO_5021262023" evidence="1">
    <location>
        <begin position="24"/>
        <end position="114"/>
    </location>
</feature>
<organism evidence="2 3">
    <name type="scientific">Araneus ventricosus</name>
    <name type="common">Orbweaver spider</name>
    <name type="synonym">Epeira ventricosa</name>
    <dbReference type="NCBI Taxonomy" id="182803"/>
    <lineage>
        <taxon>Eukaryota</taxon>
        <taxon>Metazoa</taxon>
        <taxon>Ecdysozoa</taxon>
        <taxon>Arthropoda</taxon>
        <taxon>Chelicerata</taxon>
        <taxon>Arachnida</taxon>
        <taxon>Araneae</taxon>
        <taxon>Araneomorphae</taxon>
        <taxon>Entelegynae</taxon>
        <taxon>Araneoidea</taxon>
        <taxon>Araneidae</taxon>
        <taxon>Araneus</taxon>
    </lineage>
</organism>
<dbReference type="AlphaFoldDB" id="A0A4Y2B175"/>
<dbReference type="EMBL" id="BGPR01082044">
    <property type="protein sequence ID" value="GBL85587.1"/>
    <property type="molecule type" value="Genomic_DNA"/>
</dbReference>